<evidence type="ECO:0000259" key="3">
    <source>
        <dbReference type="Pfam" id="PF00472"/>
    </source>
</evidence>
<dbReference type="AlphaFoldDB" id="A0A6J7GFR8"/>
<accession>A0A6J7GFR8</accession>
<comment type="similarity">
    <text evidence="1">Belongs to the prokaryotic/mitochondrial release factor family.</text>
</comment>
<evidence type="ECO:0000313" key="4">
    <source>
        <dbReference type="EMBL" id="CAB4550198.1"/>
    </source>
</evidence>
<evidence type="ECO:0000256" key="1">
    <source>
        <dbReference type="ARBA" id="ARBA00010835"/>
    </source>
</evidence>
<evidence type="ECO:0000313" key="5">
    <source>
        <dbReference type="EMBL" id="CAB4740325.1"/>
    </source>
</evidence>
<dbReference type="InterPro" id="IPR000352">
    <property type="entry name" value="Pep_chain_release_fac_I"/>
</dbReference>
<dbReference type="GO" id="GO:0004045">
    <property type="term" value="F:peptidyl-tRNA hydrolase activity"/>
    <property type="evidence" value="ECO:0007669"/>
    <property type="project" value="TreeGrafter"/>
</dbReference>
<dbReference type="GO" id="GO:0003747">
    <property type="term" value="F:translation release factor activity"/>
    <property type="evidence" value="ECO:0007669"/>
    <property type="project" value="InterPro"/>
</dbReference>
<dbReference type="Pfam" id="PF00472">
    <property type="entry name" value="RF-1"/>
    <property type="match status" value="1"/>
</dbReference>
<dbReference type="EMBL" id="CAEZSF010000185">
    <property type="protein sequence ID" value="CAB4550198.1"/>
    <property type="molecule type" value="Genomic_DNA"/>
</dbReference>
<reference evidence="6" key="1">
    <citation type="submission" date="2020-05" db="EMBL/GenBank/DDBJ databases">
        <authorList>
            <person name="Chiriac C."/>
            <person name="Salcher M."/>
            <person name="Ghai R."/>
            <person name="Kavagutti S V."/>
        </authorList>
    </citation>
    <scope>NUCLEOTIDE SEQUENCE</scope>
</reference>
<dbReference type="PANTHER" id="PTHR47814:SF1">
    <property type="entry name" value="PEPTIDYL-TRNA HYDROLASE ARFB"/>
    <property type="match status" value="1"/>
</dbReference>
<sequence>MASEDLPVRPGLTIPGGEIDERFSTSGGPGGQHANKAHTRVELRFNIAESQALSEFQRERLQAALGTDLRVVVDDERSQFRNRQLARERLAARLRTALKPVRPRRPTKATRGSKMRRLDAKKQRGQTKQTRRRPQTEE</sequence>
<feature type="compositionally biased region" description="Basic residues" evidence="2">
    <location>
        <begin position="101"/>
        <end position="115"/>
    </location>
</feature>
<evidence type="ECO:0000313" key="6">
    <source>
        <dbReference type="EMBL" id="CAB4905846.1"/>
    </source>
</evidence>
<dbReference type="Gene3D" id="3.30.160.20">
    <property type="match status" value="1"/>
</dbReference>
<feature type="domain" description="Prokaryotic-type class I peptide chain release factors" evidence="3">
    <location>
        <begin position="12"/>
        <end position="131"/>
    </location>
</feature>
<dbReference type="GO" id="GO:0043022">
    <property type="term" value="F:ribosome binding"/>
    <property type="evidence" value="ECO:0007669"/>
    <property type="project" value="TreeGrafter"/>
</dbReference>
<feature type="compositionally biased region" description="Basic residues" evidence="2">
    <location>
        <begin position="123"/>
        <end position="138"/>
    </location>
</feature>
<dbReference type="InterPro" id="IPR045853">
    <property type="entry name" value="Pep_chain_release_fac_I_sf"/>
</dbReference>
<proteinExistence type="inferred from homology"/>
<evidence type="ECO:0000256" key="2">
    <source>
        <dbReference type="SAM" id="MobiDB-lite"/>
    </source>
</evidence>
<dbReference type="SUPFAM" id="SSF75620">
    <property type="entry name" value="Release factor"/>
    <property type="match status" value="1"/>
</dbReference>
<dbReference type="NCBIfam" id="NF006718">
    <property type="entry name" value="PRK09256.1"/>
    <property type="match status" value="1"/>
</dbReference>
<name>A0A6J7GFR8_9ZZZZ</name>
<feature type="region of interest" description="Disordered" evidence="2">
    <location>
        <begin position="1"/>
        <end position="36"/>
    </location>
</feature>
<feature type="region of interest" description="Disordered" evidence="2">
    <location>
        <begin position="96"/>
        <end position="138"/>
    </location>
</feature>
<dbReference type="EMBL" id="CAEZYU010000038">
    <property type="protein sequence ID" value="CAB4740325.1"/>
    <property type="molecule type" value="Genomic_DNA"/>
</dbReference>
<organism evidence="6">
    <name type="scientific">freshwater metagenome</name>
    <dbReference type="NCBI Taxonomy" id="449393"/>
    <lineage>
        <taxon>unclassified sequences</taxon>
        <taxon>metagenomes</taxon>
        <taxon>ecological metagenomes</taxon>
    </lineage>
</organism>
<gene>
    <name evidence="4" type="ORF">UFOPK1358_01574</name>
    <name evidence="5" type="ORF">UFOPK2766_00989</name>
    <name evidence="6" type="ORF">UFOPK3519_01096</name>
</gene>
<protein>
    <submittedName>
        <fullName evidence="6">Unannotated protein</fullName>
    </submittedName>
</protein>
<dbReference type="EMBL" id="CAFBMG010000083">
    <property type="protein sequence ID" value="CAB4905846.1"/>
    <property type="molecule type" value="Genomic_DNA"/>
</dbReference>
<dbReference type="GO" id="GO:0072344">
    <property type="term" value="P:rescue of stalled ribosome"/>
    <property type="evidence" value="ECO:0007669"/>
    <property type="project" value="TreeGrafter"/>
</dbReference>
<dbReference type="PANTHER" id="PTHR47814">
    <property type="entry name" value="PEPTIDYL-TRNA HYDROLASE ARFB"/>
    <property type="match status" value="1"/>
</dbReference>